<feature type="region of interest" description="Disordered" evidence="12">
    <location>
        <begin position="198"/>
        <end position="231"/>
    </location>
</feature>
<dbReference type="PANTHER" id="PTHR13808">
    <property type="entry name" value="CBP/P300-RELATED"/>
    <property type="match status" value="1"/>
</dbReference>
<evidence type="ECO:0000256" key="9">
    <source>
        <dbReference type="ARBA" id="ARBA00023242"/>
    </source>
</evidence>
<dbReference type="InterPro" id="IPR011011">
    <property type="entry name" value="Znf_FYVE_PHD"/>
</dbReference>
<dbReference type="InterPro" id="IPR036427">
    <property type="entry name" value="Bromodomain-like_sf"/>
</dbReference>
<dbReference type="SMART" id="SM01250">
    <property type="entry name" value="KAT11"/>
    <property type="match status" value="1"/>
</dbReference>
<feature type="region of interest" description="Disordered" evidence="12">
    <location>
        <begin position="255"/>
        <end position="391"/>
    </location>
</feature>
<dbReference type="SUPFAM" id="SSF47370">
    <property type="entry name" value="Bromodomain"/>
    <property type="match status" value="1"/>
</dbReference>
<dbReference type="AlphaFoldDB" id="A0A024THR3"/>
<keyword evidence="8" id="KW-0804">Transcription</keyword>
<dbReference type="GeneID" id="20089793"/>
<dbReference type="GO" id="GO:0031490">
    <property type="term" value="F:chromatin DNA binding"/>
    <property type="evidence" value="ECO:0007669"/>
    <property type="project" value="TreeGrafter"/>
</dbReference>
<comment type="function">
    <text evidence="1">Acetyltransferase enzyme. Acetylates histones, giving a specific tag for transcriptional activation.</text>
</comment>
<dbReference type="SUPFAM" id="SSF57903">
    <property type="entry name" value="FYVE/PHD zinc finger"/>
    <property type="match status" value="1"/>
</dbReference>
<feature type="compositionally biased region" description="Basic and acidic residues" evidence="12">
    <location>
        <begin position="307"/>
        <end position="324"/>
    </location>
</feature>
<proteinExistence type="predicted"/>
<evidence type="ECO:0000313" key="15">
    <source>
        <dbReference type="EMBL" id="ETV93131.1"/>
    </source>
</evidence>
<dbReference type="Gene3D" id="1.20.920.10">
    <property type="entry name" value="Bromodomain-like"/>
    <property type="match status" value="1"/>
</dbReference>
<reference evidence="15" key="1">
    <citation type="submission" date="2013-12" db="EMBL/GenBank/DDBJ databases">
        <title>The Genome Sequence of Aphanomyces invadans NJM9701.</title>
        <authorList>
            <consortium name="The Broad Institute Genomics Platform"/>
            <person name="Russ C."/>
            <person name="Tyler B."/>
            <person name="van West P."/>
            <person name="Dieguez-Uribeondo J."/>
            <person name="Young S.K."/>
            <person name="Zeng Q."/>
            <person name="Gargeya S."/>
            <person name="Fitzgerald M."/>
            <person name="Abouelleil A."/>
            <person name="Alvarado L."/>
            <person name="Chapman S.B."/>
            <person name="Gainer-Dewar J."/>
            <person name="Goldberg J."/>
            <person name="Griggs A."/>
            <person name="Gujja S."/>
            <person name="Hansen M."/>
            <person name="Howarth C."/>
            <person name="Imamovic A."/>
            <person name="Ireland A."/>
            <person name="Larimer J."/>
            <person name="McCowan C."/>
            <person name="Murphy C."/>
            <person name="Pearson M."/>
            <person name="Poon T.W."/>
            <person name="Priest M."/>
            <person name="Roberts A."/>
            <person name="Saif S."/>
            <person name="Shea T."/>
            <person name="Sykes S."/>
            <person name="Wortman J."/>
            <person name="Nusbaum C."/>
            <person name="Birren B."/>
        </authorList>
    </citation>
    <scope>NUCLEOTIDE SEQUENCE [LARGE SCALE GENOMIC DNA]</scope>
    <source>
        <strain evidence="15">NJM9701</strain>
    </source>
</reference>
<dbReference type="GO" id="GO:0045944">
    <property type="term" value="P:positive regulation of transcription by RNA polymerase II"/>
    <property type="evidence" value="ECO:0007669"/>
    <property type="project" value="TreeGrafter"/>
</dbReference>
<evidence type="ECO:0000256" key="11">
    <source>
        <dbReference type="PROSITE-ProRule" id="PRU00035"/>
    </source>
</evidence>
<feature type="compositionally biased region" description="Polar residues" evidence="12">
    <location>
        <begin position="433"/>
        <end position="442"/>
    </location>
</feature>
<feature type="compositionally biased region" description="Low complexity" evidence="12">
    <location>
        <begin position="332"/>
        <end position="348"/>
    </location>
</feature>
<dbReference type="InterPro" id="IPR013178">
    <property type="entry name" value="Histone_AcTrfase_Rtt109/CBP"/>
</dbReference>
<evidence type="ECO:0000256" key="12">
    <source>
        <dbReference type="SAM" id="MobiDB-lite"/>
    </source>
</evidence>
<name>A0A024THR3_9STRA</name>
<dbReference type="OrthoDB" id="899at2759"/>
<dbReference type="PRINTS" id="PR00503">
    <property type="entry name" value="BROMODOMAIN"/>
</dbReference>
<dbReference type="InterPro" id="IPR031162">
    <property type="entry name" value="CBP_P300_HAT"/>
</dbReference>
<comment type="subcellular location">
    <subcellularLocation>
        <location evidence="2">Nucleus</location>
    </subcellularLocation>
</comment>
<dbReference type="SMART" id="SM00297">
    <property type="entry name" value="BROMO"/>
    <property type="match status" value="1"/>
</dbReference>
<keyword evidence="4" id="KW-0808">Transferase</keyword>
<keyword evidence="7 11" id="KW-0103">Bromodomain</keyword>
<dbReference type="Pfam" id="PF08214">
    <property type="entry name" value="HAT_KAT11"/>
    <property type="match status" value="1"/>
</dbReference>
<organism evidence="15">
    <name type="scientific">Aphanomyces invadans</name>
    <dbReference type="NCBI Taxonomy" id="157072"/>
    <lineage>
        <taxon>Eukaryota</taxon>
        <taxon>Sar</taxon>
        <taxon>Stramenopiles</taxon>
        <taxon>Oomycota</taxon>
        <taxon>Saprolegniomycetes</taxon>
        <taxon>Saprolegniales</taxon>
        <taxon>Verrucalvaceae</taxon>
        <taxon>Aphanomyces</taxon>
    </lineage>
</organism>
<dbReference type="InterPro" id="IPR013083">
    <property type="entry name" value="Znf_RING/FYVE/PHD"/>
</dbReference>
<dbReference type="EC" id="2.3.1.48" evidence="3"/>
<dbReference type="eggNOG" id="KOG1474">
    <property type="taxonomic scope" value="Eukaryota"/>
</dbReference>
<evidence type="ECO:0000256" key="1">
    <source>
        <dbReference type="ARBA" id="ARBA00002581"/>
    </source>
</evidence>
<dbReference type="STRING" id="157072.A0A024THR3"/>
<dbReference type="GO" id="GO:0004402">
    <property type="term" value="F:histone acetyltransferase activity"/>
    <property type="evidence" value="ECO:0007669"/>
    <property type="project" value="InterPro"/>
</dbReference>
<evidence type="ECO:0000259" key="14">
    <source>
        <dbReference type="PROSITE" id="PS51727"/>
    </source>
</evidence>
<feature type="region of interest" description="Disordered" evidence="12">
    <location>
        <begin position="424"/>
        <end position="444"/>
    </location>
</feature>
<dbReference type="GO" id="GO:0005634">
    <property type="term" value="C:nucleus"/>
    <property type="evidence" value="ECO:0007669"/>
    <property type="project" value="UniProtKB-SubCell"/>
</dbReference>
<evidence type="ECO:0000256" key="8">
    <source>
        <dbReference type="ARBA" id="ARBA00023163"/>
    </source>
</evidence>
<keyword evidence="5" id="KW-0156">Chromatin regulator</keyword>
<dbReference type="PANTHER" id="PTHR13808:SF1">
    <property type="entry name" value="HISTONE ACETYLTRANSFERASE"/>
    <property type="match status" value="1"/>
</dbReference>
<dbReference type="PROSITE" id="PS51727">
    <property type="entry name" value="CBP_P300_HAT"/>
    <property type="match status" value="1"/>
</dbReference>
<feature type="region of interest" description="Disordered" evidence="12">
    <location>
        <begin position="69"/>
        <end position="115"/>
    </location>
</feature>
<evidence type="ECO:0000256" key="3">
    <source>
        <dbReference type="ARBA" id="ARBA00013184"/>
    </source>
</evidence>
<dbReference type="EMBL" id="KI913994">
    <property type="protein sequence ID" value="ETV93131.1"/>
    <property type="molecule type" value="Genomic_DNA"/>
</dbReference>
<dbReference type="GO" id="GO:0000123">
    <property type="term" value="C:histone acetyltransferase complex"/>
    <property type="evidence" value="ECO:0007669"/>
    <property type="project" value="TreeGrafter"/>
</dbReference>
<comment type="catalytic activity">
    <reaction evidence="10">
        <text>L-lysyl-[protein] + acetyl-CoA = N(6)-acetyl-L-lysyl-[protein] + CoA + H(+)</text>
        <dbReference type="Rhea" id="RHEA:45948"/>
        <dbReference type="Rhea" id="RHEA-COMP:9752"/>
        <dbReference type="Rhea" id="RHEA-COMP:10731"/>
        <dbReference type="ChEBI" id="CHEBI:15378"/>
        <dbReference type="ChEBI" id="CHEBI:29969"/>
        <dbReference type="ChEBI" id="CHEBI:57287"/>
        <dbReference type="ChEBI" id="CHEBI:57288"/>
        <dbReference type="ChEBI" id="CHEBI:61930"/>
        <dbReference type="EC" id="2.3.1.48"/>
    </reaction>
</comment>
<evidence type="ECO:0000256" key="5">
    <source>
        <dbReference type="ARBA" id="ARBA00022853"/>
    </source>
</evidence>
<dbReference type="VEuPathDB" id="FungiDB:H310_12743"/>
<protein>
    <recommendedName>
        <fullName evidence="3">histone acetyltransferase</fullName>
        <ecNumber evidence="3">2.3.1.48</ecNumber>
    </recommendedName>
</protein>
<accession>A0A024THR3</accession>
<feature type="compositionally biased region" description="Basic residues" evidence="12">
    <location>
        <begin position="276"/>
        <end position="285"/>
    </location>
</feature>
<feature type="domain" description="CBP/p300-type HAT" evidence="14">
    <location>
        <begin position="759"/>
        <end position="1149"/>
    </location>
</feature>
<dbReference type="PROSITE" id="PS50014">
    <property type="entry name" value="BROMODOMAIN_2"/>
    <property type="match status" value="1"/>
</dbReference>
<dbReference type="SUPFAM" id="SSF57850">
    <property type="entry name" value="RING/U-box"/>
    <property type="match status" value="1"/>
</dbReference>
<keyword evidence="6" id="KW-0805">Transcription regulation</keyword>
<feature type="compositionally biased region" description="Basic and acidic residues" evidence="12">
    <location>
        <begin position="374"/>
        <end position="388"/>
    </location>
</feature>
<dbReference type="GO" id="GO:0003713">
    <property type="term" value="F:transcription coactivator activity"/>
    <property type="evidence" value="ECO:0007669"/>
    <property type="project" value="TreeGrafter"/>
</dbReference>
<dbReference type="Pfam" id="PF00439">
    <property type="entry name" value="Bromodomain"/>
    <property type="match status" value="1"/>
</dbReference>
<keyword evidence="9" id="KW-0539">Nucleus</keyword>
<evidence type="ECO:0000256" key="2">
    <source>
        <dbReference type="ARBA" id="ARBA00004123"/>
    </source>
</evidence>
<feature type="domain" description="Bromo" evidence="13">
    <location>
        <begin position="509"/>
        <end position="573"/>
    </location>
</feature>
<dbReference type="RefSeq" id="XP_008878153.1">
    <property type="nucleotide sequence ID" value="XM_008879931.1"/>
</dbReference>
<dbReference type="Gene3D" id="3.30.40.10">
    <property type="entry name" value="Zinc/RING finger domain, C3HC4 (zinc finger)"/>
    <property type="match status" value="1"/>
</dbReference>
<dbReference type="GO" id="GO:0005667">
    <property type="term" value="C:transcription regulator complex"/>
    <property type="evidence" value="ECO:0007669"/>
    <property type="project" value="TreeGrafter"/>
</dbReference>
<sequence length="1205" mass="135559">MYDEYPLGHAGGSDHDEEDDMVIVDVLKGGGFSPTTELSLVTELPSTYLRASRVRPIVRIRGDGVNDNDIECTVSTPDPPHTYGATPPSHDRNMSNRTRRRRSWSSSSNGNDAPYILHRAPRASVQRSERYMTMLATQKERYWRITPTSVEFLVERSLGYIGGFRGRSTAMTVARHLLWKQFTVLLDSKRVSERKKRAARLLSDQAPASQTRTVSREQLDDGNEDGFSRWSRVKPRNMAESIVLDRLKQIFKCSTLKRESESPPRPASSDNVDHNSRKKAKKSKRATLSPSIAAPALFTEASAPSHAAHDRAPVEKSKPVDPRRRLVVPFGPAAAAPAPSPSRSAKQPPMDPRSRAHPPLPLAGDLLPSKKQKPRDMSKSSKPARESKPQSSACYDDYMVAVYPSKPKKRARTDPSMRHLYNKPSTGACVPASPTSHVTGGSASLPENWKWRPLAQDIKPIRPFDGMSVEQIEDHLHSIKVEGRLWRFRRFGALLQKLMDHPRNCNGVFNSPVDPVAMNLPTYTSVVRHPMDLGTVKASLDKGLYATPEALAADIRLVFQNAMAFNDANHWVHVNADTLLSHFNENWSLEHDKLLLEESKAVAHSCDVCLGHTCAACDQRCLELVVPFNQCFGNCGTTFRKGSTYFVTRDGTRMWCAKCRTKSMREERLLQEDDECFQNPLVSRRNTLPTASEVSAWLVKRKCEADVEPWVQCSCCAQWMHQVCVLFNPVEDAYATDNRFVCPHCQLQSRRVASIPPSFLDCTSLPETELSRFLEASLGDAAGDAIDSLCVRTMTFTGQVAHLPTEMVDMFQSNARIVREHFGPTTVVDVPDRLVHSTKTIFLFQKHHGVDVCLFAMYVQEYDDSVEYAPNRRSAYLAYIDSVRYMEPASIRTAVYHSILASYFDYIRRQGMERVYIWSCPPQRSQSYVFWCHPHFQKTPGVDHLRMWYKRVLDTAKARGIIASYGTLYDIHFAEMALQLKKDSAKTDSVCGVPAGHTKAAAVATRRGSGSTVLDKDVYLWPVATMPLFEGDFIPGELDRVARALKAKNKPRREKEPSSDVSIYLKDAFASFMTALKGMRDDLLQVDLTPPPAGCPLPAKDPPTKLPPFVGSRFAFHQMSSRASYQFDSLRRAKHSTMMLLHQMINASVPQCNTFCHECALLITHADHWFCRTCAHFSLCDWCHAHHGPDHHHKLYRGLDDVEGS</sequence>
<evidence type="ECO:0000259" key="13">
    <source>
        <dbReference type="PROSITE" id="PS50014"/>
    </source>
</evidence>
<dbReference type="InterPro" id="IPR001487">
    <property type="entry name" value="Bromodomain"/>
</dbReference>
<evidence type="ECO:0000256" key="7">
    <source>
        <dbReference type="ARBA" id="ARBA00023117"/>
    </source>
</evidence>
<evidence type="ECO:0000256" key="4">
    <source>
        <dbReference type="ARBA" id="ARBA00022679"/>
    </source>
</evidence>
<evidence type="ECO:0000256" key="10">
    <source>
        <dbReference type="ARBA" id="ARBA00048017"/>
    </source>
</evidence>
<dbReference type="eggNOG" id="KOG1778">
    <property type="taxonomic scope" value="Eukaryota"/>
</dbReference>
<evidence type="ECO:0000256" key="6">
    <source>
        <dbReference type="ARBA" id="ARBA00023015"/>
    </source>
</evidence>
<gene>
    <name evidence="15" type="ORF">H310_12743</name>
</gene>